<dbReference type="InterPro" id="IPR046801">
    <property type="entry name" value="OpcA_G6PD_N"/>
</dbReference>
<dbReference type="Pfam" id="PF10128">
    <property type="entry name" value="OpcA_G6PD_assem"/>
    <property type="match status" value="1"/>
</dbReference>
<dbReference type="Pfam" id="PF20171">
    <property type="entry name" value="OpcA_G6PD_C"/>
    <property type="match status" value="1"/>
</dbReference>
<protein>
    <submittedName>
        <fullName evidence="3">Unannotated protein</fullName>
    </submittedName>
</protein>
<accession>A0A6J7HR97</accession>
<organism evidence="3">
    <name type="scientific">freshwater metagenome</name>
    <dbReference type="NCBI Taxonomy" id="449393"/>
    <lineage>
        <taxon>unclassified sequences</taxon>
        <taxon>metagenomes</taxon>
        <taxon>ecological metagenomes</taxon>
    </lineage>
</organism>
<proteinExistence type="predicted"/>
<dbReference type="EMBL" id="CAFBNB010000035">
    <property type="protein sequence ID" value="CAB4922584.1"/>
    <property type="molecule type" value="Genomic_DNA"/>
</dbReference>
<evidence type="ECO:0000259" key="1">
    <source>
        <dbReference type="Pfam" id="PF10128"/>
    </source>
</evidence>
<reference evidence="3" key="1">
    <citation type="submission" date="2020-05" db="EMBL/GenBank/DDBJ databases">
        <authorList>
            <person name="Chiriac C."/>
            <person name="Salcher M."/>
            <person name="Ghai R."/>
            <person name="Kavagutti S V."/>
        </authorList>
    </citation>
    <scope>NUCLEOTIDE SEQUENCE</scope>
</reference>
<feature type="domain" description="Glucose-6-phosphate dehydrogenase assembly protein OpcA C-terminal" evidence="2">
    <location>
        <begin position="164"/>
        <end position="293"/>
    </location>
</feature>
<dbReference type="PANTHER" id="PTHR38658">
    <property type="entry name" value="OXPP CYCLE PROTEIN OPCA-RELATED"/>
    <property type="match status" value="1"/>
</dbReference>
<name>A0A6J7HR97_9ZZZZ</name>
<sequence>MIRLEDTSGGAVSAAIAAERHRMGSPTTGMVLTLLVMSDEESQSDATSAGVSAARQHPMRIVTLIPRPESKTTRLDAEIMVGGDEGPGEVAVLRLRGELANYANSVAVPLLLPDTPVVAFWPGAAPVIPSDDHLGRHAQRRITDAAAAPDPIAELQVRRAGYLPGDTDLAWARLTPWRAVLASVFDQEVGPVSSIVVTGEAANPSVPLLAAWLGGALSCPVEVHLDEGPGLTSVVISTAAGPITIERPDGRTATLRRPGVPDSTVSLPRRDLAALLSEELRRLDPDDCYANTLASLPTPG</sequence>
<dbReference type="AlphaFoldDB" id="A0A6J7HR97"/>
<dbReference type="InterPro" id="IPR046802">
    <property type="entry name" value="OpcA_G6PD_C"/>
</dbReference>
<dbReference type="InterPro" id="IPR004555">
    <property type="entry name" value="G6PDH_assembly_OpcA"/>
</dbReference>
<feature type="domain" description="Glucose-6-phosphate dehydrogenase assembly protein OpcA N-terminal" evidence="1">
    <location>
        <begin position="52"/>
        <end position="159"/>
    </location>
</feature>
<gene>
    <name evidence="3" type="ORF">UFOPK3720_00304</name>
</gene>
<evidence type="ECO:0000259" key="2">
    <source>
        <dbReference type="Pfam" id="PF20171"/>
    </source>
</evidence>
<dbReference type="PANTHER" id="PTHR38658:SF1">
    <property type="entry name" value="OXPP CYCLE PROTEIN OPCA-RELATED"/>
    <property type="match status" value="1"/>
</dbReference>
<evidence type="ECO:0000313" key="3">
    <source>
        <dbReference type="EMBL" id="CAB4922584.1"/>
    </source>
</evidence>